<dbReference type="InterPro" id="IPR002293">
    <property type="entry name" value="AA/rel_permease1"/>
</dbReference>
<comment type="subcellular location">
    <subcellularLocation>
        <location evidence="1">Membrane</location>
        <topology evidence="1">Multi-pass membrane protein</topology>
    </subcellularLocation>
</comment>
<feature type="transmembrane region" description="Helical" evidence="6">
    <location>
        <begin position="448"/>
        <end position="467"/>
    </location>
</feature>
<keyword evidence="4 6" id="KW-1133">Transmembrane helix</keyword>
<dbReference type="PANTHER" id="PTHR45649">
    <property type="entry name" value="AMINO-ACID PERMEASE BAT1"/>
    <property type="match status" value="1"/>
</dbReference>
<evidence type="ECO:0000313" key="8">
    <source>
        <dbReference type="Proteomes" id="UP000178953"/>
    </source>
</evidence>
<dbReference type="Proteomes" id="UP000178953">
    <property type="component" value="Unassembled WGS sequence"/>
</dbReference>
<evidence type="ECO:0000256" key="3">
    <source>
        <dbReference type="ARBA" id="ARBA00022692"/>
    </source>
</evidence>
<keyword evidence="3 6" id="KW-0812">Transmembrane</keyword>
<evidence type="ECO:0000256" key="1">
    <source>
        <dbReference type="ARBA" id="ARBA00004141"/>
    </source>
</evidence>
<feature type="transmembrane region" description="Helical" evidence="6">
    <location>
        <begin position="217"/>
        <end position="238"/>
    </location>
</feature>
<dbReference type="AlphaFoldDB" id="A0A1E8Q4H6"/>
<keyword evidence="5 6" id="KW-0472">Membrane</keyword>
<reference evidence="7 8" key="1">
    <citation type="submission" date="2016-09" db="EMBL/GenBank/DDBJ databases">
        <title>genome sequence of Mycobacterium sp. 739 SCH.</title>
        <authorList>
            <person name="Greninger A.L."/>
            <person name="Qin X."/>
            <person name="Jerome K."/>
            <person name="Vora S."/>
            <person name="Quinn K."/>
        </authorList>
    </citation>
    <scope>NUCLEOTIDE SEQUENCE [LARGE SCALE GENOMIC DNA]</scope>
    <source>
        <strain evidence="7 8">SCH</strain>
    </source>
</reference>
<keyword evidence="8" id="KW-1185">Reference proteome</keyword>
<feature type="transmembrane region" description="Helical" evidence="6">
    <location>
        <begin position="63"/>
        <end position="84"/>
    </location>
</feature>
<name>A0A1E8Q4H6_9MYCO</name>
<organism evidence="7 8">
    <name type="scientific">Mycolicibacterium grossiae</name>
    <dbReference type="NCBI Taxonomy" id="1552759"/>
    <lineage>
        <taxon>Bacteria</taxon>
        <taxon>Bacillati</taxon>
        <taxon>Actinomycetota</taxon>
        <taxon>Actinomycetes</taxon>
        <taxon>Mycobacteriales</taxon>
        <taxon>Mycobacteriaceae</taxon>
        <taxon>Mycolicibacterium</taxon>
    </lineage>
</organism>
<dbReference type="GO" id="GO:0016020">
    <property type="term" value="C:membrane"/>
    <property type="evidence" value="ECO:0007669"/>
    <property type="project" value="UniProtKB-SubCell"/>
</dbReference>
<dbReference type="PANTHER" id="PTHR45649:SF26">
    <property type="entry name" value="OS04G0435100 PROTEIN"/>
    <property type="match status" value="1"/>
</dbReference>
<sequence length="480" mass="50056">MTQTAHGDETADEVCRDCGYEPELKRTLNGFQMFAIAFASVSVVMGIFSTYDDVLRDSGPVGIWLFPAIGVGQLLVALVYAQFAARLPLSGGAYAWASRLANPKVGWAFGWMAFLNAVTAPVAIDNALATQCLMPLLGMAPDETTGRAITVGLLVVQAGLAIAATRIVGWVNSLSVGVEIGILVVLGAAFAVAAFLLSHDSAGILFTRGEAAADPHYFALGGGLMAAMLMGLSTLVGFETAANMAEEAENATRTVPRAIIGAVVASATLGLVFLVVLTVAIKDLPAASHSESPVAEVMRQQFGPALERPFLAAIAVAFFGAALVAVASTSRYVYAMARDGRFPGHRVMGRVNPRTQTPIPATLLVLVVGAALMVVLPGAALNQLIAAGAVVGVSLYLMTIVLYLAVRRRMISGTGGFDLGRFDVPVAVAAAVWLVAALVAILSASITVAALIIVVGQLVAGLAYFLYMWRFNREVLESEA</sequence>
<feature type="transmembrane region" description="Helical" evidence="6">
    <location>
        <begin position="144"/>
        <end position="164"/>
    </location>
</feature>
<dbReference type="Pfam" id="PF13520">
    <property type="entry name" value="AA_permease_2"/>
    <property type="match status" value="1"/>
</dbReference>
<evidence type="ECO:0000256" key="6">
    <source>
        <dbReference type="SAM" id="Phobius"/>
    </source>
</evidence>
<dbReference type="GO" id="GO:0022857">
    <property type="term" value="F:transmembrane transporter activity"/>
    <property type="evidence" value="ECO:0007669"/>
    <property type="project" value="InterPro"/>
</dbReference>
<feature type="transmembrane region" description="Helical" evidence="6">
    <location>
        <begin position="310"/>
        <end position="337"/>
    </location>
</feature>
<dbReference type="PIRSF" id="PIRSF006060">
    <property type="entry name" value="AA_transporter"/>
    <property type="match status" value="1"/>
</dbReference>
<dbReference type="Gene3D" id="1.20.1740.10">
    <property type="entry name" value="Amino acid/polyamine transporter I"/>
    <property type="match status" value="1"/>
</dbReference>
<proteinExistence type="predicted"/>
<feature type="transmembrane region" description="Helical" evidence="6">
    <location>
        <begin position="105"/>
        <end position="124"/>
    </location>
</feature>
<feature type="transmembrane region" description="Helical" evidence="6">
    <location>
        <begin position="424"/>
        <end position="442"/>
    </location>
</feature>
<evidence type="ECO:0000256" key="4">
    <source>
        <dbReference type="ARBA" id="ARBA00022989"/>
    </source>
</evidence>
<feature type="transmembrane region" description="Helical" evidence="6">
    <location>
        <begin position="259"/>
        <end position="281"/>
    </location>
</feature>
<feature type="transmembrane region" description="Helical" evidence="6">
    <location>
        <begin position="358"/>
        <end position="378"/>
    </location>
</feature>
<feature type="transmembrane region" description="Helical" evidence="6">
    <location>
        <begin position="33"/>
        <end position="51"/>
    </location>
</feature>
<feature type="transmembrane region" description="Helical" evidence="6">
    <location>
        <begin position="176"/>
        <end position="197"/>
    </location>
</feature>
<evidence type="ECO:0000256" key="2">
    <source>
        <dbReference type="ARBA" id="ARBA00022448"/>
    </source>
</evidence>
<accession>A0A1E8Q4H6</accession>
<dbReference type="OrthoDB" id="8274074at2"/>
<dbReference type="EMBL" id="MCHX01000024">
    <property type="protein sequence ID" value="OFJ53483.1"/>
    <property type="molecule type" value="Genomic_DNA"/>
</dbReference>
<dbReference type="RefSeq" id="WP_070353341.1">
    <property type="nucleotide sequence ID" value="NZ_CP043474.1"/>
</dbReference>
<evidence type="ECO:0000313" key="7">
    <source>
        <dbReference type="EMBL" id="OFJ53483.1"/>
    </source>
</evidence>
<keyword evidence="2" id="KW-0813">Transport</keyword>
<gene>
    <name evidence="7" type="ORF">BEL07_12050</name>
</gene>
<protein>
    <submittedName>
        <fullName evidence="7">Amino acid permease</fullName>
    </submittedName>
</protein>
<evidence type="ECO:0000256" key="5">
    <source>
        <dbReference type="ARBA" id="ARBA00023136"/>
    </source>
</evidence>
<comment type="caution">
    <text evidence="7">The sequence shown here is derived from an EMBL/GenBank/DDBJ whole genome shotgun (WGS) entry which is preliminary data.</text>
</comment>
<feature type="transmembrane region" description="Helical" evidence="6">
    <location>
        <begin position="384"/>
        <end position="404"/>
    </location>
</feature>